<keyword evidence="4" id="KW-1133">Transmembrane helix</keyword>
<dbReference type="SMART" id="SM00244">
    <property type="entry name" value="PHB"/>
    <property type="match status" value="1"/>
</dbReference>
<keyword evidence="8" id="KW-0645">Protease</keyword>
<evidence type="ECO:0000256" key="3">
    <source>
        <dbReference type="ARBA" id="ARBA00022692"/>
    </source>
</evidence>
<evidence type="ECO:0000313" key="9">
    <source>
        <dbReference type="Proteomes" id="UP000284277"/>
    </source>
</evidence>
<sequence length="290" mass="31798">MRKKLKKVALAFAALVVLIAISGSIVITNENEYKLIRQFGRVERVINTSGVTIKIPMIQTADTLPKQILIYDLAASDVITMDKKTMLSDSYVLWKIEDPLKFAQSLNSSLVSAEARIDTVVYNSVKNVISSMSQNDVISSRDGELSQAIMNNVGENMGQYGIRLLAVETKRLDLPVDNKAAVYERMISERDKIAATYTAEGQAEAKIIQNTTDREIAISISDAQATAASVTAEGEAEYMRLLAEAYSDSQRADFFSFIRSLEAARTSLGGKNNTLILPGDSPIAKIFTGR</sequence>
<dbReference type="PIRSF" id="PIRSF005651">
    <property type="entry name" value="HflC"/>
    <property type="match status" value="1"/>
</dbReference>
<dbReference type="GO" id="GO:0006508">
    <property type="term" value="P:proteolysis"/>
    <property type="evidence" value="ECO:0007669"/>
    <property type="project" value="UniProtKB-KW"/>
</dbReference>
<proteinExistence type="inferred from homology"/>
<evidence type="ECO:0000259" key="7">
    <source>
        <dbReference type="SMART" id="SM00244"/>
    </source>
</evidence>
<name>A0A419T241_9FIRM</name>
<keyword evidence="5" id="KW-0472">Membrane</keyword>
<evidence type="ECO:0000256" key="6">
    <source>
        <dbReference type="PIRNR" id="PIRNR005651"/>
    </source>
</evidence>
<comment type="subcellular location">
    <subcellularLocation>
        <location evidence="1">Membrane</location>
    </subcellularLocation>
</comment>
<dbReference type="AlphaFoldDB" id="A0A419T241"/>
<dbReference type="Proteomes" id="UP000284277">
    <property type="component" value="Unassembled WGS sequence"/>
</dbReference>
<keyword evidence="9" id="KW-1185">Reference proteome</keyword>
<dbReference type="Pfam" id="PF01145">
    <property type="entry name" value="Band_7"/>
    <property type="match status" value="1"/>
</dbReference>
<keyword evidence="3" id="KW-0812">Transmembrane</keyword>
<comment type="function">
    <text evidence="6">HflC and HflK could regulate a protease.</text>
</comment>
<reference evidence="8 9" key="1">
    <citation type="submission" date="2016-08" db="EMBL/GenBank/DDBJ databases">
        <title>A new outlook on sporulation: Clostridium algidixylanolyticum.</title>
        <authorList>
            <person name="Poppleton D.I."/>
            <person name="Gribaldo S."/>
        </authorList>
    </citation>
    <scope>NUCLEOTIDE SEQUENCE [LARGE SCALE GENOMIC DNA]</scope>
    <source>
        <strain evidence="8 9">SPL73</strain>
    </source>
</reference>
<dbReference type="PANTHER" id="PTHR42911:SF1">
    <property type="entry name" value="MODULATOR OF FTSH PROTEASE HFLC"/>
    <property type="match status" value="1"/>
</dbReference>
<evidence type="ECO:0000256" key="4">
    <source>
        <dbReference type="ARBA" id="ARBA00022989"/>
    </source>
</evidence>
<dbReference type="Gene3D" id="3.30.479.30">
    <property type="entry name" value="Band 7 domain"/>
    <property type="match status" value="1"/>
</dbReference>
<protein>
    <recommendedName>
        <fullName evidence="6">Protein HflC</fullName>
    </recommendedName>
</protein>
<dbReference type="PRINTS" id="PR00721">
    <property type="entry name" value="STOMATIN"/>
</dbReference>
<dbReference type="GO" id="GO:0016020">
    <property type="term" value="C:membrane"/>
    <property type="evidence" value="ECO:0007669"/>
    <property type="project" value="UniProtKB-SubCell"/>
</dbReference>
<dbReference type="RefSeq" id="WP_120197053.1">
    <property type="nucleotide sequence ID" value="NZ_MCIA01000018.1"/>
</dbReference>
<keyword evidence="8" id="KW-0378">Hydrolase</keyword>
<dbReference type="PANTHER" id="PTHR42911">
    <property type="entry name" value="MODULATOR OF FTSH PROTEASE HFLC"/>
    <property type="match status" value="1"/>
</dbReference>
<dbReference type="InterPro" id="IPR001972">
    <property type="entry name" value="Stomatin_HflK_fam"/>
</dbReference>
<dbReference type="InterPro" id="IPR036013">
    <property type="entry name" value="Band_7/SPFH_dom_sf"/>
</dbReference>
<evidence type="ECO:0000313" key="8">
    <source>
        <dbReference type="EMBL" id="RKD31513.1"/>
    </source>
</evidence>
<evidence type="ECO:0000256" key="2">
    <source>
        <dbReference type="ARBA" id="ARBA00007862"/>
    </source>
</evidence>
<evidence type="ECO:0000256" key="1">
    <source>
        <dbReference type="ARBA" id="ARBA00004370"/>
    </source>
</evidence>
<dbReference type="SUPFAM" id="SSF117892">
    <property type="entry name" value="Band 7/SPFH domain"/>
    <property type="match status" value="1"/>
</dbReference>
<dbReference type="CDD" id="cd03405">
    <property type="entry name" value="SPFH_HflC"/>
    <property type="match status" value="1"/>
</dbReference>
<comment type="similarity">
    <text evidence="2 6">Belongs to the band 7/mec-2 family. HflC subfamily.</text>
</comment>
<dbReference type="InterPro" id="IPR001107">
    <property type="entry name" value="Band_7"/>
</dbReference>
<gene>
    <name evidence="8" type="ORF">BET01_20395</name>
</gene>
<comment type="caution">
    <text evidence="8">The sequence shown here is derived from an EMBL/GenBank/DDBJ whole genome shotgun (WGS) entry which is preliminary data.</text>
</comment>
<feature type="domain" description="Band 7" evidence="7">
    <location>
        <begin position="23"/>
        <end position="186"/>
    </location>
</feature>
<evidence type="ECO:0000256" key="5">
    <source>
        <dbReference type="ARBA" id="ARBA00023136"/>
    </source>
</evidence>
<accession>A0A419T241</accession>
<organism evidence="8 9">
    <name type="scientific">Lacrimispora algidixylanolytica</name>
    <dbReference type="NCBI Taxonomy" id="94868"/>
    <lineage>
        <taxon>Bacteria</taxon>
        <taxon>Bacillati</taxon>
        <taxon>Bacillota</taxon>
        <taxon>Clostridia</taxon>
        <taxon>Lachnospirales</taxon>
        <taxon>Lachnospiraceae</taxon>
        <taxon>Lacrimispora</taxon>
    </lineage>
</organism>
<dbReference type="GO" id="GO:0008233">
    <property type="term" value="F:peptidase activity"/>
    <property type="evidence" value="ECO:0007669"/>
    <property type="project" value="UniProtKB-KW"/>
</dbReference>
<dbReference type="OrthoDB" id="9809197at2"/>
<dbReference type="EMBL" id="MCIA01000018">
    <property type="protein sequence ID" value="RKD31513.1"/>
    <property type="molecule type" value="Genomic_DNA"/>
</dbReference>
<dbReference type="InterPro" id="IPR010200">
    <property type="entry name" value="HflC"/>
</dbReference>